<keyword evidence="2" id="KW-0328">Glycosyltransferase</keyword>
<evidence type="ECO:0000256" key="6">
    <source>
        <dbReference type="ARBA" id="ARBA00023136"/>
    </source>
</evidence>
<evidence type="ECO:0000256" key="5">
    <source>
        <dbReference type="ARBA" id="ARBA00022989"/>
    </source>
</evidence>
<comment type="caution">
    <text evidence="8">The sequence shown here is derived from an EMBL/GenBank/DDBJ whole genome shotgun (WGS) entry which is preliminary data.</text>
</comment>
<accession>A0A2B7XLF5</accession>
<dbReference type="EMBL" id="PDNA01000153">
    <property type="protein sequence ID" value="PGH09428.1"/>
    <property type="molecule type" value="Genomic_DNA"/>
</dbReference>
<evidence type="ECO:0000313" key="8">
    <source>
        <dbReference type="EMBL" id="PGH09428.1"/>
    </source>
</evidence>
<dbReference type="Proteomes" id="UP000224634">
    <property type="component" value="Unassembled WGS sequence"/>
</dbReference>
<keyword evidence="6" id="KW-0472">Membrane</keyword>
<evidence type="ECO:0000256" key="2">
    <source>
        <dbReference type="ARBA" id="ARBA00022676"/>
    </source>
</evidence>
<dbReference type="PANTHER" id="PTHR47844">
    <property type="entry name" value="SYNTHASE CPS1, PUTATIVE (AFU_ORTHOLOGUE AFUA_7G02500)-RELATED"/>
    <property type="match status" value="1"/>
</dbReference>
<dbReference type="GO" id="GO:0016020">
    <property type="term" value="C:membrane"/>
    <property type="evidence" value="ECO:0007669"/>
    <property type="project" value="UniProtKB-SubCell"/>
</dbReference>
<keyword evidence="3" id="KW-0808">Transferase</keyword>
<keyword evidence="5" id="KW-1133">Transmembrane helix</keyword>
<evidence type="ECO:0000256" key="1">
    <source>
        <dbReference type="ARBA" id="ARBA00004370"/>
    </source>
</evidence>
<sequence>MQYNTYFWCLFFYRYSRLLVNCIAVLLYKPIPPPKSPSFTPRDVTVIVPTLEGRGELLVKSLETICRAGPYEIILSTVDKNREKAEETVRSIRESFPIKVTVTSVPNPSKRHQLAVAIEKTVSRIVICADDDVFWRFKSFLKWILAPFEDSRMGGVATRQCLLRPSDMGLFERIWYFLGALYLERRNFDCTATMFMDRGVPCLSGRTLALRTEMVKNPVFLASFLSEQWSGAPLNPDDDNYFTRWIMNHEWKMYFQNHPQAEVQTTLESDLKFLKQCVRWSRSNWRSNLRSLLEWTTWRRYPWSTYTVFLTTPTQLTLMTEPLLIWLCHKTTEADAVLNFPSMVQLLGFIASTKFVKLVSHYRRHPWDLVLSPVSVLFGYFHSLIKIYSAFTLSNV</sequence>
<dbReference type="AlphaFoldDB" id="A0A2B7XLF5"/>
<dbReference type="InterPro" id="IPR029044">
    <property type="entry name" value="Nucleotide-diphossugar_trans"/>
</dbReference>
<evidence type="ECO:0000256" key="3">
    <source>
        <dbReference type="ARBA" id="ARBA00022679"/>
    </source>
</evidence>
<proteinExistence type="predicted"/>
<dbReference type="SUPFAM" id="SSF53448">
    <property type="entry name" value="Nucleotide-diphospho-sugar transferases"/>
    <property type="match status" value="1"/>
</dbReference>
<organism evidence="8 9">
    <name type="scientific">Polytolypa hystricis (strain UAMH7299)</name>
    <dbReference type="NCBI Taxonomy" id="1447883"/>
    <lineage>
        <taxon>Eukaryota</taxon>
        <taxon>Fungi</taxon>
        <taxon>Dikarya</taxon>
        <taxon>Ascomycota</taxon>
        <taxon>Pezizomycotina</taxon>
        <taxon>Eurotiomycetes</taxon>
        <taxon>Eurotiomycetidae</taxon>
        <taxon>Onygenales</taxon>
        <taxon>Onygenales incertae sedis</taxon>
        <taxon>Polytolypa</taxon>
    </lineage>
</organism>
<keyword evidence="4" id="KW-0812">Transmembrane</keyword>
<name>A0A2B7XLF5_POLH7</name>
<dbReference type="PANTHER" id="PTHR47844:SF1">
    <property type="entry name" value="EXOSTOSIN-LIKE 2"/>
    <property type="match status" value="1"/>
</dbReference>
<comment type="subcellular location">
    <subcellularLocation>
        <location evidence="1">Membrane</location>
    </subcellularLocation>
</comment>
<dbReference type="InterPro" id="IPR052427">
    <property type="entry name" value="Glycosyltrans_GT2/GT47"/>
</dbReference>
<dbReference type="Gene3D" id="3.90.550.10">
    <property type="entry name" value="Spore Coat Polysaccharide Biosynthesis Protein SpsA, Chain A"/>
    <property type="match status" value="1"/>
</dbReference>
<evidence type="ECO:0000256" key="4">
    <source>
        <dbReference type="ARBA" id="ARBA00022692"/>
    </source>
</evidence>
<evidence type="ECO:0000313" key="9">
    <source>
        <dbReference type="Proteomes" id="UP000224634"/>
    </source>
</evidence>
<dbReference type="OrthoDB" id="4183108at2759"/>
<reference evidence="8 9" key="1">
    <citation type="submission" date="2017-10" db="EMBL/GenBank/DDBJ databases">
        <title>Comparative genomics in systemic dimorphic fungi from Ajellomycetaceae.</title>
        <authorList>
            <person name="Munoz J.F."/>
            <person name="Mcewen J.G."/>
            <person name="Clay O.K."/>
            <person name="Cuomo C.A."/>
        </authorList>
    </citation>
    <scope>NUCLEOTIDE SEQUENCE [LARGE SCALE GENOMIC DNA]</scope>
    <source>
        <strain evidence="8 9">UAMH7299</strain>
    </source>
</reference>
<evidence type="ECO:0000256" key="7">
    <source>
        <dbReference type="ARBA" id="ARBA00023180"/>
    </source>
</evidence>
<protein>
    <recommendedName>
        <fullName evidence="10">Glycosyltransferase 2-like domain-containing protein</fullName>
    </recommendedName>
</protein>
<dbReference type="GO" id="GO:0016757">
    <property type="term" value="F:glycosyltransferase activity"/>
    <property type="evidence" value="ECO:0007669"/>
    <property type="project" value="UniProtKB-KW"/>
</dbReference>
<dbReference type="STRING" id="1447883.A0A2B7XLF5"/>
<evidence type="ECO:0008006" key="10">
    <source>
        <dbReference type="Google" id="ProtNLM"/>
    </source>
</evidence>
<keyword evidence="9" id="KW-1185">Reference proteome</keyword>
<gene>
    <name evidence="8" type="ORF">AJ80_07704</name>
</gene>
<keyword evidence="7" id="KW-0325">Glycoprotein</keyword>
<dbReference type="Pfam" id="PF13641">
    <property type="entry name" value="Glyco_tranf_2_3"/>
    <property type="match status" value="1"/>
</dbReference>